<dbReference type="PANTHER" id="PTHR33736">
    <property type="entry name" value="F-BOX PROTEIN-RELATED"/>
    <property type="match status" value="1"/>
</dbReference>
<sequence>MNSDSPAAVPHGGATNISAVHPDIIQTHIFTRLDGPTIASAACASSHLHAISADEKLWRDICHHTWPSTAEDLVHRLISTFPAAHRSFYYDSFPTLHHRRPNNRRRHRQGPPPTSELISAVDIRYQDRLVISKTHETETVSGWFKCSPFRVDLLDPKETVPSPAKFQGGEDACQSDLEENLTLSWILIDPTRKRAANFSSLRPVSVTRHWLSGDFQVRFATILAGDRRDEFVQCGAVVTCDGKEGGELQVKEVSLLMEDMDGKNLNGKDSLVILQEAMEGGERRKKRGEERERYQDYLKKKRERFEGKVRREKRLDMVCIVSGVTIFLAWTYVFLRGYS</sequence>
<feature type="domain" description="F-box" evidence="2">
    <location>
        <begin position="22"/>
        <end position="63"/>
    </location>
</feature>
<dbReference type="SUPFAM" id="SSF81383">
    <property type="entry name" value="F-box domain"/>
    <property type="match status" value="1"/>
</dbReference>
<evidence type="ECO:0000259" key="2">
    <source>
        <dbReference type="Pfam" id="PF12937"/>
    </source>
</evidence>
<reference evidence="3 4" key="2">
    <citation type="submission" date="2020-07" db="EMBL/GenBank/DDBJ databases">
        <title>Genome assembly of wild tea tree DASZ reveals pedigree and selection history of tea varieties.</title>
        <authorList>
            <person name="Zhang W."/>
        </authorList>
    </citation>
    <scope>NUCLEOTIDE SEQUENCE [LARGE SCALE GENOMIC DNA]</scope>
    <source>
        <strain evidence="4">cv. G240</strain>
        <tissue evidence="3">Leaf</tissue>
    </source>
</reference>
<proteinExistence type="predicted"/>
<evidence type="ECO:0000313" key="3">
    <source>
        <dbReference type="EMBL" id="KAF5931187.1"/>
    </source>
</evidence>
<evidence type="ECO:0000313" key="4">
    <source>
        <dbReference type="Proteomes" id="UP000593564"/>
    </source>
</evidence>
<reference evidence="4" key="1">
    <citation type="journal article" date="2020" name="Nat. Commun.">
        <title>Genome assembly of wild tea tree DASZ reveals pedigree and selection history of tea varieties.</title>
        <authorList>
            <person name="Zhang W."/>
            <person name="Zhang Y."/>
            <person name="Qiu H."/>
            <person name="Guo Y."/>
            <person name="Wan H."/>
            <person name="Zhang X."/>
            <person name="Scossa F."/>
            <person name="Alseekh S."/>
            <person name="Zhang Q."/>
            <person name="Wang P."/>
            <person name="Xu L."/>
            <person name="Schmidt M.H."/>
            <person name="Jia X."/>
            <person name="Li D."/>
            <person name="Zhu A."/>
            <person name="Guo F."/>
            <person name="Chen W."/>
            <person name="Ni D."/>
            <person name="Usadel B."/>
            <person name="Fernie A.R."/>
            <person name="Wen W."/>
        </authorList>
    </citation>
    <scope>NUCLEOTIDE SEQUENCE [LARGE SCALE GENOMIC DNA]</scope>
    <source>
        <strain evidence="4">cv. G240</strain>
    </source>
</reference>
<keyword evidence="1" id="KW-1133">Transmembrane helix</keyword>
<accession>A0A7J7FSX4</accession>
<dbReference type="AlphaFoldDB" id="A0A7J7FSX4"/>
<feature type="transmembrane region" description="Helical" evidence="1">
    <location>
        <begin position="315"/>
        <end position="335"/>
    </location>
</feature>
<keyword evidence="1" id="KW-0472">Membrane</keyword>
<dbReference type="InterPro" id="IPR036047">
    <property type="entry name" value="F-box-like_dom_sf"/>
</dbReference>
<dbReference type="InterPro" id="IPR045283">
    <property type="entry name" value="AT3G44326-like"/>
</dbReference>
<dbReference type="EMBL" id="JACBKZ010000015">
    <property type="protein sequence ID" value="KAF5931187.1"/>
    <property type="molecule type" value="Genomic_DNA"/>
</dbReference>
<keyword evidence="4" id="KW-1185">Reference proteome</keyword>
<keyword evidence="1" id="KW-0812">Transmembrane</keyword>
<dbReference type="Proteomes" id="UP000593564">
    <property type="component" value="Unassembled WGS sequence"/>
</dbReference>
<name>A0A7J7FSX4_CAMSI</name>
<dbReference type="Gene3D" id="1.20.1280.50">
    <property type="match status" value="1"/>
</dbReference>
<dbReference type="InterPro" id="IPR001810">
    <property type="entry name" value="F-box_dom"/>
</dbReference>
<organism evidence="3 4">
    <name type="scientific">Camellia sinensis</name>
    <name type="common">Tea plant</name>
    <name type="synonym">Thea sinensis</name>
    <dbReference type="NCBI Taxonomy" id="4442"/>
    <lineage>
        <taxon>Eukaryota</taxon>
        <taxon>Viridiplantae</taxon>
        <taxon>Streptophyta</taxon>
        <taxon>Embryophyta</taxon>
        <taxon>Tracheophyta</taxon>
        <taxon>Spermatophyta</taxon>
        <taxon>Magnoliopsida</taxon>
        <taxon>eudicotyledons</taxon>
        <taxon>Gunneridae</taxon>
        <taxon>Pentapetalae</taxon>
        <taxon>asterids</taxon>
        <taxon>Ericales</taxon>
        <taxon>Theaceae</taxon>
        <taxon>Camellia</taxon>
    </lineage>
</organism>
<comment type="caution">
    <text evidence="3">The sequence shown here is derived from an EMBL/GenBank/DDBJ whole genome shotgun (WGS) entry which is preliminary data.</text>
</comment>
<evidence type="ECO:0000256" key="1">
    <source>
        <dbReference type="SAM" id="Phobius"/>
    </source>
</evidence>
<protein>
    <recommendedName>
        <fullName evidence="2">F-box domain-containing protein</fullName>
    </recommendedName>
</protein>
<gene>
    <name evidence="3" type="ORF">HYC85_032060</name>
</gene>
<dbReference type="Pfam" id="PF12937">
    <property type="entry name" value="F-box-like"/>
    <property type="match status" value="1"/>
</dbReference>
<dbReference type="PANTHER" id="PTHR33736:SF18">
    <property type="entry name" value="F-BOX DOMAIN-CONTAINING PROTEIN"/>
    <property type="match status" value="1"/>
</dbReference>